<evidence type="ECO:0000313" key="6">
    <source>
        <dbReference type="Proteomes" id="UP000661918"/>
    </source>
</evidence>
<organism evidence="5 6">
    <name type="scientific">Deinococcus aerophilus</name>
    <dbReference type="NCBI Taxonomy" id="522488"/>
    <lineage>
        <taxon>Bacteria</taxon>
        <taxon>Thermotogati</taxon>
        <taxon>Deinococcota</taxon>
        <taxon>Deinococci</taxon>
        <taxon>Deinococcales</taxon>
        <taxon>Deinococcaceae</taxon>
        <taxon>Deinococcus</taxon>
    </lineage>
</organism>
<dbReference type="EMBL" id="BMOM01000005">
    <property type="protein sequence ID" value="GGM02870.1"/>
    <property type="molecule type" value="Genomic_DNA"/>
</dbReference>
<dbReference type="SUPFAM" id="SSF50475">
    <property type="entry name" value="FMN-binding split barrel"/>
    <property type="match status" value="1"/>
</dbReference>
<evidence type="ECO:0000256" key="3">
    <source>
        <dbReference type="ARBA" id="ARBA00038054"/>
    </source>
</evidence>
<comment type="similarity">
    <text evidence="3">Belongs to the flavoredoxin family.</text>
</comment>
<evidence type="ECO:0000256" key="2">
    <source>
        <dbReference type="ARBA" id="ARBA00022630"/>
    </source>
</evidence>
<dbReference type="PANTHER" id="PTHR43567:SF1">
    <property type="entry name" value="FLAVOREDOXIN"/>
    <property type="match status" value="1"/>
</dbReference>
<dbReference type="InterPro" id="IPR002563">
    <property type="entry name" value="Flavin_Rdtase-like_dom"/>
</dbReference>
<evidence type="ECO:0000259" key="4">
    <source>
        <dbReference type="SMART" id="SM00903"/>
    </source>
</evidence>
<dbReference type="SMART" id="SM00903">
    <property type="entry name" value="Flavin_Reduct"/>
    <property type="match status" value="1"/>
</dbReference>
<feature type="domain" description="Flavin reductase like" evidence="4">
    <location>
        <begin position="32"/>
        <end position="180"/>
    </location>
</feature>
<keyword evidence="2" id="KW-0285">Flavoprotein</keyword>
<dbReference type="Pfam" id="PF01613">
    <property type="entry name" value="Flavin_Reduct"/>
    <property type="match status" value="1"/>
</dbReference>
<dbReference type="Gene3D" id="2.30.110.10">
    <property type="entry name" value="Electron Transport, Fmn-binding Protein, Chain A"/>
    <property type="match status" value="1"/>
</dbReference>
<dbReference type="InterPro" id="IPR052174">
    <property type="entry name" value="Flavoredoxin"/>
</dbReference>
<comment type="cofactor">
    <cofactor evidence="1">
        <name>FMN</name>
        <dbReference type="ChEBI" id="CHEBI:58210"/>
    </cofactor>
</comment>
<protein>
    <recommendedName>
        <fullName evidence="4">Flavin reductase like domain-containing protein</fullName>
    </recommendedName>
</protein>
<reference evidence="6" key="1">
    <citation type="journal article" date="2019" name="Int. J. Syst. Evol. Microbiol.">
        <title>The Global Catalogue of Microorganisms (GCM) 10K type strain sequencing project: providing services to taxonomists for standard genome sequencing and annotation.</title>
        <authorList>
            <consortium name="The Broad Institute Genomics Platform"/>
            <consortium name="The Broad Institute Genome Sequencing Center for Infectious Disease"/>
            <person name="Wu L."/>
            <person name="Ma J."/>
        </authorList>
    </citation>
    <scope>NUCLEOTIDE SEQUENCE [LARGE SCALE GENOMIC DNA]</scope>
    <source>
        <strain evidence="6">JCM 15443</strain>
    </source>
</reference>
<name>A0ABQ2GMU3_9DEIO</name>
<gene>
    <name evidence="5" type="ORF">GCM10010841_09270</name>
</gene>
<dbReference type="PANTHER" id="PTHR43567">
    <property type="entry name" value="FLAVOREDOXIN-RELATED-RELATED"/>
    <property type="match status" value="1"/>
</dbReference>
<accession>A0ABQ2GMU3</accession>
<dbReference type="InterPro" id="IPR012349">
    <property type="entry name" value="Split_barrel_FMN-bd"/>
</dbReference>
<evidence type="ECO:0000256" key="1">
    <source>
        <dbReference type="ARBA" id="ARBA00001917"/>
    </source>
</evidence>
<sequence>MGKSCGGAPGQPATVPTPYAAAMLSEVSTQFFGYYPGTVALVTAEHAGVRNVMAAGWHTALSAQPPLYGVLIGRERATHPLVVGSGTFGINFLPAAQARAVQGTGALSLHDRPPGEADKFARLGLDTLPDAPLAVAGAYLHYLCRVTQTVPTGDHDLFVGEVLEVRHDPEAYDRQRLFTGEAAVYLGRSSYVTTTQDRAQFPPEDYRWPAAVGTPPRSGV</sequence>
<proteinExistence type="inferred from homology"/>
<dbReference type="Proteomes" id="UP000661918">
    <property type="component" value="Unassembled WGS sequence"/>
</dbReference>
<comment type="caution">
    <text evidence="5">The sequence shown here is derived from an EMBL/GenBank/DDBJ whole genome shotgun (WGS) entry which is preliminary data.</text>
</comment>
<keyword evidence="6" id="KW-1185">Reference proteome</keyword>
<evidence type="ECO:0000313" key="5">
    <source>
        <dbReference type="EMBL" id="GGM02870.1"/>
    </source>
</evidence>